<comment type="subcellular location">
    <subcellularLocation>
        <location evidence="1">Mitochondrion</location>
    </subcellularLocation>
</comment>
<evidence type="ECO:0000256" key="2">
    <source>
        <dbReference type="ARBA" id="ARBA00008860"/>
    </source>
</evidence>
<sequence length="170" mass="19315">MRVPASVREFARCGKNVSGQYYNGNEEESFLLKILLSGVSRKEEKEGEADKMVHEEKSEPSLICPPPRSRSYLPPEDIQSCLESHVREIFGPSLPDNWQQTPLKENRLKYRLLAQLAAELGHTVPNSRLHLMCSAEDVLNFYSTPVKDASKFDELCAAELPPNLKITWEQ</sequence>
<evidence type="ECO:0000256" key="3">
    <source>
        <dbReference type="ARBA" id="ARBA00022980"/>
    </source>
</evidence>
<evidence type="ECO:0000256" key="6">
    <source>
        <dbReference type="ARBA" id="ARBA00035183"/>
    </source>
</evidence>
<dbReference type="Pfam" id="PF10501">
    <property type="entry name" value="Ribosomal_L50"/>
    <property type="match status" value="1"/>
</dbReference>
<dbReference type="AlphaFoldDB" id="A0A8B9YYN6"/>
<evidence type="ECO:0000256" key="7">
    <source>
        <dbReference type="ARBA" id="ARBA00035398"/>
    </source>
</evidence>
<proteinExistence type="inferred from homology"/>
<keyword evidence="5" id="KW-0687">Ribonucleoprotein</keyword>
<protein>
    <recommendedName>
        <fullName evidence="6">Large ribosomal subunit protein mL50</fullName>
    </recommendedName>
    <alternativeName>
        <fullName evidence="7">39S ribosomal protein L50, mitochondrial</fullName>
    </alternativeName>
</protein>
<name>A0A8B9YYN6_9AVES</name>
<dbReference type="PANTHER" id="PTHR31542">
    <property type="entry name" value="39A RIBOSOMAL PROTEIN L50, MITOCHONDRIAL"/>
    <property type="match status" value="1"/>
</dbReference>
<organism evidence="9 10">
    <name type="scientific">Buteo japonicus</name>
    <dbReference type="NCBI Taxonomy" id="224669"/>
    <lineage>
        <taxon>Eukaryota</taxon>
        <taxon>Metazoa</taxon>
        <taxon>Chordata</taxon>
        <taxon>Craniata</taxon>
        <taxon>Vertebrata</taxon>
        <taxon>Euteleostomi</taxon>
        <taxon>Archelosauria</taxon>
        <taxon>Archosauria</taxon>
        <taxon>Dinosauria</taxon>
        <taxon>Saurischia</taxon>
        <taxon>Theropoda</taxon>
        <taxon>Coelurosauria</taxon>
        <taxon>Aves</taxon>
        <taxon>Neognathae</taxon>
        <taxon>Neoaves</taxon>
        <taxon>Telluraves</taxon>
        <taxon>Accipitrimorphae</taxon>
        <taxon>Accipitriformes</taxon>
        <taxon>Accipitridae</taxon>
        <taxon>Accipitrinae</taxon>
        <taxon>Buteo</taxon>
    </lineage>
</organism>
<dbReference type="Ensembl" id="ENSBJAT00000000800.1">
    <property type="protein sequence ID" value="ENSBJAP00000000777.1"/>
    <property type="gene ID" value="ENSBJAG00000000635.1"/>
</dbReference>
<reference evidence="9" key="1">
    <citation type="submission" date="2025-08" db="UniProtKB">
        <authorList>
            <consortium name="Ensembl"/>
        </authorList>
    </citation>
    <scope>IDENTIFICATION</scope>
</reference>
<keyword evidence="4" id="KW-0496">Mitochondrion</keyword>
<dbReference type="GO" id="GO:0005762">
    <property type="term" value="C:mitochondrial large ribosomal subunit"/>
    <property type="evidence" value="ECO:0007669"/>
    <property type="project" value="TreeGrafter"/>
</dbReference>
<feature type="region of interest" description="Disordered" evidence="8">
    <location>
        <begin position="40"/>
        <end position="70"/>
    </location>
</feature>
<evidence type="ECO:0000256" key="5">
    <source>
        <dbReference type="ARBA" id="ARBA00023274"/>
    </source>
</evidence>
<dbReference type="InterPro" id="IPR018305">
    <property type="entry name" value="Ribosomal_m50"/>
</dbReference>
<dbReference type="Proteomes" id="UP000694555">
    <property type="component" value="Unplaced"/>
</dbReference>
<evidence type="ECO:0000256" key="1">
    <source>
        <dbReference type="ARBA" id="ARBA00004173"/>
    </source>
</evidence>
<feature type="compositionally biased region" description="Basic and acidic residues" evidence="8">
    <location>
        <begin position="40"/>
        <end position="59"/>
    </location>
</feature>
<evidence type="ECO:0000256" key="8">
    <source>
        <dbReference type="SAM" id="MobiDB-lite"/>
    </source>
</evidence>
<comment type="similarity">
    <text evidence="2">Belongs to the mitochondrion-specific ribosomal protein mL50 family.</text>
</comment>
<evidence type="ECO:0000313" key="10">
    <source>
        <dbReference type="Proteomes" id="UP000694555"/>
    </source>
</evidence>
<accession>A0A8B9YYN6</accession>
<reference evidence="9" key="2">
    <citation type="submission" date="2025-09" db="UniProtKB">
        <authorList>
            <consortium name="Ensembl"/>
        </authorList>
    </citation>
    <scope>IDENTIFICATION</scope>
</reference>
<keyword evidence="3" id="KW-0689">Ribosomal protein</keyword>
<evidence type="ECO:0000313" key="9">
    <source>
        <dbReference type="Ensembl" id="ENSBJAP00000000777.1"/>
    </source>
</evidence>
<dbReference type="PANTHER" id="PTHR31542:SF1">
    <property type="entry name" value="LARGE RIBOSOMAL SUBUNIT PROTEIN ML50"/>
    <property type="match status" value="1"/>
</dbReference>
<evidence type="ECO:0000256" key="4">
    <source>
        <dbReference type="ARBA" id="ARBA00023128"/>
    </source>
</evidence>
<keyword evidence="10" id="KW-1185">Reference proteome</keyword>